<keyword evidence="4" id="KW-0175">Coiled coil</keyword>
<feature type="binding site" evidence="3">
    <location>
        <position position="84"/>
    </location>
    <ligand>
        <name>substrate</name>
    </ligand>
</feature>
<comment type="pathway">
    <text evidence="3">Amino-acid biosynthesis; L-methionine biosynthesis via salvage pathway; L-methionine from S-methyl-5-thio-alpha-D-ribose 1-phosphate: step 1/6.</text>
</comment>
<feature type="site" description="Transition state stabilizer" evidence="3">
    <location>
        <position position="149"/>
    </location>
</feature>
<dbReference type="InterPro" id="IPR011559">
    <property type="entry name" value="Initiation_fac_2B_a/b/d"/>
</dbReference>
<feature type="active site" description="Proton donor" evidence="3">
    <location>
        <position position="229"/>
    </location>
</feature>
<dbReference type="GO" id="GO:0003743">
    <property type="term" value="F:translation initiation factor activity"/>
    <property type="evidence" value="ECO:0007669"/>
    <property type="project" value="UniProtKB-KW"/>
</dbReference>
<evidence type="ECO:0000313" key="5">
    <source>
        <dbReference type="EMBL" id="PVZ15034.1"/>
    </source>
</evidence>
<dbReference type="InterPro" id="IPR042529">
    <property type="entry name" value="IF_2B-like_C"/>
</dbReference>
<dbReference type="OrthoDB" id="9803436at2"/>
<reference evidence="5 6" key="1">
    <citation type="submission" date="2018-04" db="EMBL/GenBank/DDBJ databases">
        <title>Genomic Encyclopedia of Type Strains, Phase IV (KMG-IV): sequencing the most valuable type-strain genomes for metagenomic binning, comparative biology and taxonomic classification.</title>
        <authorList>
            <person name="Goeker M."/>
        </authorList>
    </citation>
    <scope>NUCLEOTIDE SEQUENCE [LARGE SCALE GENOMIC DNA]</scope>
    <source>
        <strain evidence="5 6">DSM 45771</strain>
    </source>
</reference>
<feature type="binding site" evidence="3">
    <location>
        <begin position="239"/>
        <end position="240"/>
    </location>
    <ligand>
        <name>substrate</name>
    </ligand>
</feature>
<dbReference type="AlphaFoldDB" id="A0A2U1FS92"/>
<name>A0A2U1FS92_9PSEU</name>
<dbReference type="NCBIfam" id="TIGR00524">
    <property type="entry name" value="eIF-2B_rel"/>
    <property type="match status" value="1"/>
</dbReference>
<protein>
    <recommendedName>
        <fullName evidence="3">Methylthioribose-1-phosphate isomerase</fullName>
        <shortName evidence="3">M1Pi</shortName>
        <shortName evidence="3">MTR-1-P isomerase</shortName>
        <ecNumber evidence="3">5.3.1.23</ecNumber>
    </recommendedName>
    <alternativeName>
        <fullName evidence="3">S-methyl-5-thioribose-1-phosphate isomerase</fullName>
    </alternativeName>
</protein>
<feature type="binding site" evidence="3">
    <location>
        <begin position="46"/>
        <end position="48"/>
    </location>
    <ligand>
        <name>substrate</name>
    </ligand>
</feature>
<dbReference type="InterPro" id="IPR000649">
    <property type="entry name" value="IF-2B-related"/>
</dbReference>
<dbReference type="FunFam" id="3.40.50.10470:FF:000006">
    <property type="entry name" value="Methylthioribose-1-phosphate isomerase"/>
    <property type="match status" value="1"/>
</dbReference>
<dbReference type="PANTHER" id="PTHR43475:SF1">
    <property type="entry name" value="METHYLTHIORIBOSE-1-PHOSPHATE ISOMERASE"/>
    <property type="match status" value="1"/>
</dbReference>
<dbReference type="HAMAP" id="MF_01678">
    <property type="entry name" value="Salvage_MtnA"/>
    <property type="match status" value="1"/>
</dbReference>
<keyword evidence="1 3" id="KW-0413">Isomerase</keyword>
<dbReference type="NCBIfam" id="TIGR00512">
    <property type="entry name" value="salvage_mtnA"/>
    <property type="match status" value="1"/>
</dbReference>
<dbReference type="EMBL" id="QEKW01000001">
    <property type="protein sequence ID" value="PVZ15034.1"/>
    <property type="molecule type" value="Genomic_DNA"/>
</dbReference>
<dbReference type="InterPro" id="IPR027363">
    <property type="entry name" value="M1Pi_N"/>
</dbReference>
<organism evidence="5 6">
    <name type="scientific">Actinomycetospora cinnamomea</name>
    <dbReference type="NCBI Taxonomy" id="663609"/>
    <lineage>
        <taxon>Bacteria</taxon>
        <taxon>Bacillati</taxon>
        <taxon>Actinomycetota</taxon>
        <taxon>Actinomycetes</taxon>
        <taxon>Pseudonocardiales</taxon>
        <taxon>Pseudonocardiaceae</taxon>
        <taxon>Actinomycetospora</taxon>
    </lineage>
</organism>
<dbReference type="SUPFAM" id="SSF100950">
    <property type="entry name" value="NagB/RpiA/CoA transferase-like"/>
    <property type="match status" value="1"/>
</dbReference>
<dbReference type="EC" id="5.3.1.23" evidence="3"/>
<comment type="catalytic activity">
    <reaction evidence="2 3">
        <text>5-(methylsulfanyl)-alpha-D-ribose 1-phosphate = 5-(methylsulfanyl)-D-ribulose 1-phosphate</text>
        <dbReference type="Rhea" id="RHEA:19989"/>
        <dbReference type="ChEBI" id="CHEBI:58533"/>
        <dbReference type="ChEBI" id="CHEBI:58548"/>
        <dbReference type="EC" id="5.3.1.23"/>
    </reaction>
</comment>
<dbReference type="GO" id="GO:0019509">
    <property type="term" value="P:L-methionine salvage from methylthioadenosine"/>
    <property type="evidence" value="ECO:0007669"/>
    <property type="project" value="UniProtKB-UniRule"/>
</dbReference>
<sequence length="338" mass="35067">MARTVDWDDDGVITAIDQRALPAEFRVLRLGTVDALVAAIADLTIRGAPALGASGALGVALAARAHPGDPDRVRAEAERVAAVRPTAVNLRRGVERALRRLDDGTDAVVAEARAVLDEDEATNRRLSRRAADLLTELCPGRPLRLLTLCNSGALATVAWGTGLGAVRELAERGLVDEVLACETRPLLQGARLTVWELHEMGVAHRLCVDSAGASAIARGLVDAVVVGADRVAANGDAANKIGTYALACAAAQSGVPVVVVAPDSTVDHATASGADIVIEERAADEVRTVAGVPTTLPDTPVYNPAFDVTPARLLAAVVTEAATFRHGAWTVETPVPVP</sequence>
<comment type="function">
    <text evidence="3">Catalyzes the interconversion of methylthioribose-1-phosphate (MTR-1-P) into methylthioribulose-1-phosphate (MTRu-1-P).</text>
</comment>
<keyword evidence="6" id="KW-1185">Reference proteome</keyword>
<keyword evidence="3" id="KW-0486">Methionine biosynthesis</keyword>
<comment type="similarity">
    <text evidence="3">Belongs to the EIF-2B alpha/beta/delta subunits family. MtnA subfamily.</text>
</comment>
<keyword evidence="5" id="KW-0648">Protein biosynthesis</keyword>
<dbReference type="UniPathway" id="UPA00904">
    <property type="reaction ID" value="UER00874"/>
</dbReference>
<dbReference type="NCBIfam" id="NF004326">
    <property type="entry name" value="PRK05720.1"/>
    <property type="match status" value="1"/>
</dbReference>
<keyword evidence="5" id="KW-0396">Initiation factor</keyword>
<dbReference type="InterPro" id="IPR037171">
    <property type="entry name" value="NagB/RpiA_transferase-like"/>
</dbReference>
<accession>A0A2U1FS92</accession>
<feature type="coiled-coil region" evidence="4">
    <location>
        <begin position="109"/>
        <end position="136"/>
    </location>
</feature>
<proteinExistence type="inferred from homology"/>
<comment type="caution">
    <text evidence="5">The sequence shown here is derived from an EMBL/GenBank/DDBJ whole genome shotgun (WGS) entry which is preliminary data.</text>
</comment>
<feature type="binding site" evidence="3">
    <location>
        <position position="188"/>
    </location>
    <ligand>
        <name>substrate</name>
    </ligand>
</feature>
<dbReference type="RefSeq" id="WP_116706760.1">
    <property type="nucleotide sequence ID" value="NZ_QEKW01000001.1"/>
</dbReference>
<keyword evidence="3" id="KW-0028">Amino-acid biosynthesis</keyword>
<dbReference type="Gene3D" id="3.40.50.10470">
    <property type="entry name" value="Translation initiation factor eif-2b, domain 2"/>
    <property type="match status" value="1"/>
</dbReference>
<evidence type="ECO:0000256" key="1">
    <source>
        <dbReference type="ARBA" id="ARBA00023235"/>
    </source>
</evidence>
<dbReference type="InterPro" id="IPR005251">
    <property type="entry name" value="IF-M1Pi"/>
</dbReference>
<evidence type="ECO:0000256" key="3">
    <source>
        <dbReference type="HAMAP-Rule" id="MF_01678"/>
    </source>
</evidence>
<dbReference type="GO" id="GO:0046523">
    <property type="term" value="F:S-methyl-5-thioribose-1-phosphate isomerase activity"/>
    <property type="evidence" value="ECO:0007669"/>
    <property type="project" value="UniProtKB-UniRule"/>
</dbReference>
<dbReference type="PANTHER" id="PTHR43475">
    <property type="entry name" value="METHYLTHIORIBOSE-1-PHOSPHATE ISOMERASE"/>
    <property type="match status" value="1"/>
</dbReference>
<gene>
    <name evidence="3" type="primary">mtnA</name>
    <name evidence="5" type="ORF">C8D89_101904</name>
</gene>
<evidence type="ECO:0000256" key="4">
    <source>
        <dbReference type="SAM" id="Coils"/>
    </source>
</evidence>
<evidence type="ECO:0000313" key="6">
    <source>
        <dbReference type="Proteomes" id="UP000245639"/>
    </source>
</evidence>
<dbReference type="Pfam" id="PF01008">
    <property type="entry name" value="IF-2B"/>
    <property type="match status" value="1"/>
</dbReference>
<dbReference type="Gene3D" id="1.20.120.420">
    <property type="entry name" value="translation initiation factor eif-2b, domain 1"/>
    <property type="match status" value="1"/>
</dbReference>
<dbReference type="Proteomes" id="UP000245639">
    <property type="component" value="Unassembled WGS sequence"/>
</dbReference>
<evidence type="ECO:0000256" key="2">
    <source>
        <dbReference type="ARBA" id="ARBA00052401"/>
    </source>
</evidence>